<evidence type="ECO:0000313" key="2">
    <source>
        <dbReference type="EMBL" id="CUQ67234.1"/>
    </source>
</evidence>
<dbReference type="InterPro" id="IPR006342">
    <property type="entry name" value="FkbM_mtfrase"/>
</dbReference>
<dbReference type="Gene3D" id="3.40.50.150">
    <property type="entry name" value="Vaccinia Virus protein VP39"/>
    <property type="match status" value="1"/>
</dbReference>
<gene>
    <name evidence="2" type="ORF">NITINOP_2262</name>
</gene>
<dbReference type="Proteomes" id="UP000066284">
    <property type="component" value="Chromosome 1"/>
</dbReference>
<sequence length="397" mass="45533">MGETARCRMTSFHSLPTIAMARELLWQLTSSRSPVRHQPVDKPLILYGSGKLGRMAGELFRRLNIPIAYAVDRACRTGDRLLDDVPVIRPEAADQIDRETCLIAVCIVTAPYEPIRDELAAMGWRHIFPVYDVLDAYRDRLPLGNGWFAGVLNDEDINQIDEVLAGWSDDWSRAAHLQVLAWRLHRMEWEFDRAPVCIEDRYFIEPVRLAMGLRERFLDAGAHHGTVIAKWLELVRHQCDSVMAVEADRDNVAHLRRWVATLPRAIRETIMIRDCALAEESAEKHYQQGWGFSSRIDPRAAWPVQAFRLDDLDFPLTFGKIHLEGGELNALRGGTETLRRCRPILAITTYHNADGLWRIPRFLMETLPDYRFLMRLHGWCGTGSVVYAIPNERRSVA</sequence>
<dbReference type="OrthoDB" id="5329963at2"/>
<keyword evidence="3" id="KW-1185">Reference proteome</keyword>
<reference evidence="3" key="1">
    <citation type="submission" date="2015-09" db="EMBL/GenBank/DDBJ databases">
        <authorList>
            <person name="Daims H."/>
        </authorList>
    </citation>
    <scope>NUCLEOTIDE SEQUENCE [LARGE SCALE GENOMIC DNA]</scope>
</reference>
<dbReference type="SUPFAM" id="SSF53335">
    <property type="entry name" value="S-adenosyl-L-methionine-dependent methyltransferases"/>
    <property type="match status" value="1"/>
</dbReference>
<dbReference type="GO" id="GO:0008168">
    <property type="term" value="F:methyltransferase activity"/>
    <property type="evidence" value="ECO:0007669"/>
    <property type="project" value="UniProtKB-KW"/>
</dbReference>
<accession>A0A0S4KZT9</accession>
<keyword evidence="2" id="KW-0489">Methyltransferase</keyword>
<protein>
    <submittedName>
        <fullName evidence="2">Methyltransferase FkbM family</fullName>
    </submittedName>
</protein>
<evidence type="ECO:0000313" key="3">
    <source>
        <dbReference type="Proteomes" id="UP000066284"/>
    </source>
</evidence>
<evidence type="ECO:0000259" key="1">
    <source>
        <dbReference type="Pfam" id="PF05050"/>
    </source>
</evidence>
<dbReference type="InterPro" id="IPR029063">
    <property type="entry name" value="SAM-dependent_MTases_sf"/>
</dbReference>
<organism evidence="2 3">
    <name type="scientific">Candidatus Nitrospira inopinata</name>
    <dbReference type="NCBI Taxonomy" id="1715989"/>
    <lineage>
        <taxon>Bacteria</taxon>
        <taxon>Pseudomonadati</taxon>
        <taxon>Nitrospirota</taxon>
        <taxon>Nitrospiria</taxon>
        <taxon>Nitrospirales</taxon>
        <taxon>Nitrospiraceae</taxon>
        <taxon>Nitrospira</taxon>
    </lineage>
</organism>
<dbReference type="AlphaFoldDB" id="A0A0S4KZT9"/>
<dbReference type="KEGG" id="nio:NITINOP_2262"/>
<feature type="domain" description="Methyltransferase FkbM" evidence="1">
    <location>
        <begin position="219"/>
        <end position="372"/>
    </location>
</feature>
<keyword evidence="2" id="KW-0808">Transferase</keyword>
<proteinExistence type="predicted"/>
<dbReference type="GO" id="GO:0032259">
    <property type="term" value="P:methylation"/>
    <property type="evidence" value="ECO:0007669"/>
    <property type="project" value="UniProtKB-KW"/>
</dbReference>
<dbReference type="Pfam" id="PF05050">
    <property type="entry name" value="Methyltransf_21"/>
    <property type="match status" value="1"/>
</dbReference>
<dbReference type="STRING" id="1715989.NITINOP_2262"/>
<name>A0A0S4KZT9_9BACT</name>
<dbReference type="RefSeq" id="WP_082633740.1">
    <property type="nucleotide sequence ID" value="NZ_LN885086.1"/>
</dbReference>
<dbReference type="EMBL" id="LN885086">
    <property type="protein sequence ID" value="CUQ67234.1"/>
    <property type="molecule type" value="Genomic_DNA"/>
</dbReference>